<proteinExistence type="predicted"/>
<accession>A0AAN5IBN8</accession>
<dbReference type="Proteomes" id="UP001328107">
    <property type="component" value="Unassembled WGS sequence"/>
</dbReference>
<comment type="caution">
    <text evidence="1">The sequence shown here is derived from an EMBL/GenBank/DDBJ whole genome shotgun (WGS) entry which is preliminary data.</text>
</comment>
<keyword evidence="2" id="KW-1185">Reference proteome</keyword>
<evidence type="ECO:0000313" key="2">
    <source>
        <dbReference type="Proteomes" id="UP001328107"/>
    </source>
</evidence>
<protein>
    <submittedName>
        <fullName evidence="1">Uncharacterized protein</fullName>
    </submittedName>
</protein>
<name>A0AAN5IBN8_9BILA</name>
<gene>
    <name evidence="1" type="ORF">PMAYCL1PPCAC_28964</name>
</gene>
<evidence type="ECO:0000313" key="1">
    <source>
        <dbReference type="EMBL" id="GMR58769.1"/>
    </source>
</evidence>
<sequence length="213" mass="23912">MGGGGELVRYDLPLGNAGSLRSLDLSYDLCQLTTNLLLVISRALDHLHLETLVDRSRLFRRASIQESTALLFGICEIITHLVDHSLDQSVHLRECLLLLAIARSAHQNLDCSRSCHESIRSCIDILAISCKETHQFRVEIEVGEHIDNGFLLLLEETRSLSELFYSSLDLIQHMHHLVVEIVDRSISNQSNGHITSIVSGRHICVLTSRGRTR</sequence>
<organism evidence="1 2">
    <name type="scientific">Pristionchus mayeri</name>
    <dbReference type="NCBI Taxonomy" id="1317129"/>
    <lineage>
        <taxon>Eukaryota</taxon>
        <taxon>Metazoa</taxon>
        <taxon>Ecdysozoa</taxon>
        <taxon>Nematoda</taxon>
        <taxon>Chromadorea</taxon>
        <taxon>Rhabditida</taxon>
        <taxon>Rhabditina</taxon>
        <taxon>Diplogasteromorpha</taxon>
        <taxon>Diplogasteroidea</taxon>
        <taxon>Neodiplogasteridae</taxon>
        <taxon>Pristionchus</taxon>
    </lineage>
</organism>
<dbReference type="AlphaFoldDB" id="A0AAN5IBN8"/>
<dbReference type="EMBL" id="BTRK01000006">
    <property type="protein sequence ID" value="GMR58769.1"/>
    <property type="molecule type" value="Genomic_DNA"/>
</dbReference>
<reference evidence="2" key="1">
    <citation type="submission" date="2022-10" db="EMBL/GenBank/DDBJ databases">
        <title>Genome assembly of Pristionchus species.</title>
        <authorList>
            <person name="Yoshida K."/>
            <person name="Sommer R.J."/>
        </authorList>
    </citation>
    <scope>NUCLEOTIDE SEQUENCE [LARGE SCALE GENOMIC DNA]</scope>
    <source>
        <strain evidence="2">RS5460</strain>
    </source>
</reference>